<comment type="caution">
    <text evidence="1">The sequence shown here is derived from an EMBL/GenBank/DDBJ whole genome shotgun (WGS) entry which is preliminary data.</text>
</comment>
<dbReference type="AlphaFoldDB" id="A0A9J5XAH3"/>
<sequence length="104" mass="12018">MPPKLKASSTKWLRPTMLYRVECWSIKSSHIQKIKGRSGLDRGKNAGSETEIIRTCEEEMHGCAGSEVYRKQPLYLPRPHLWDYTGYVVVHVLHSLVWCKHPAQ</sequence>
<reference evidence="1 2" key="1">
    <citation type="submission" date="2020-09" db="EMBL/GenBank/DDBJ databases">
        <title>De no assembly of potato wild relative species, Solanum commersonii.</title>
        <authorList>
            <person name="Cho K."/>
        </authorList>
    </citation>
    <scope>NUCLEOTIDE SEQUENCE [LARGE SCALE GENOMIC DNA]</scope>
    <source>
        <strain evidence="1">LZ3.2</strain>
        <tissue evidence="1">Leaf</tissue>
    </source>
</reference>
<name>A0A9J5XAH3_SOLCO</name>
<feature type="non-terminal residue" evidence="1">
    <location>
        <position position="104"/>
    </location>
</feature>
<proteinExistence type="predicted"/>
<gene>
    <name evidence="1" type="ORF">H5410_044712</name>
</gene>
<evidence type="ECO:0000313" key="1">
    <source>
        <dbReference type="EMBL" id="KAG5584278.1"/>
    </source>
</evidence>
<keyword evidence="2" id="KW-1185">Reference proteome</keyword>
<dbReference type="EMBL" id="JACXVP010000009">
    <property type="protein sequence ID" value="KAG5584278.1"/>
    <property type="molecule type" value="Genomic_DNA"/>
</dbReference>
<protein>
    <submittedName>
        <fullName evidence="1">Uncharacterized protein</fullName>
    </submittedName>
</protein>
<accession>A0A9J5XAH3</accession>
<dbReference type="Proteomes" id="UP000824120">
    <property type="component" value="Chromosome 9"/>
</dbReference>
<organism evidence="1 2">
    <name type="scientific">Solanum commersonii</name>
    <name type="common">Commerson's wild potato</name>
    <name type="synonym">Commerson's nightshade</name>
    <dbReference type="NCBI Taxonomy" id="4109"/>
    <lineage>
        <taxon>Eukaryota</taxon>
        <taxon>Viridiplantae</taxon>
        <taxon>Streptophyta</taxon>
        <taxon>Embryophyta</taxon>
        <taxon>Tracheophyta</taxon>
        <taxon>Spermatophyta</taxon>
        <taxon>Magnoliopsida</taxon>
        <taxon>eudicotyledons</taxon>
        <taxon>Gunneridae</taxon>
        <taxon>Pentapetalae</taxon>
        <taxon>asterids</taxon>
        <taxon>lamiids</taxon>
        <taxon>Solanales</taxon>
        <taxon>Solanaceae</taxon>
        <taxon>Solanoideae</taxon>
        <taxon>Solaneae</taxon>
        <taxon>Solanum</taxon>
    </lineage>
</organism>
<evidence type="ECO:0000313" key="2">
    <source>
        <dbReference type="Proteomes" id="UP000824120"/>
    </source>
</evidence>